<evidence type="ECO:0000259" key="1">
    <source>
        <dbReference type="PROSITE" id="PS51819"/>
    </source>
</evidence>
<name>A0A1M6N8Q1_9BACT</name>
<dbReference type="CDD" id="cd07247">
    <property type="entry name" value="SgaA_N_like"/>
    <property type="match status" value="1"/>
</dbReference>
<proteinExistence type="predicted"/>
<evidence type="ECO:0000313" key="3">
    <source>
        <dbReference type="Proteomes" id="UP000184510"/>
    </source>
</evidence>
<dbReference type="PROSITE" id="PS51819">
    <property type="entry name" value="VOC"/>
    <property type="match status" value="1"/>
</dbReference>
<dbReference type="InParanoid" id="A0A1M6N8Q1"/>
<dbReference type="PANTHER" id="PTHR33993:SF14">
    <property type="entry name" value="GB|AAF24581.1"/>
    <property type="match status" value="1"/>
</dbReference>
<keyword evidence="3" id="KW-1185">Reference proteome</keyword>
<dbReference type="InterPro" id="IPR029068">
    <property type="entry name" value="Glyas_Bleomycin-R_OHBP_Dase"/>
</dbReference>
<organism evidence="2 3">
    <name type="scientific">Rubritalea squalenifaciens DSM 18772</name>
    <dbReference type="NCBI Taxonomy" id="1123071"/>
    <lineage>
        <taxon>Bacteria</taxon>
        <taxon>Pseudomonadati</taxon>
        <taxon>Verrucomicrobiota</taxon>
        <taxon>Verrucomicrobiia</taxon>
        <taxon>Verrucomicrobiales</taxon>
        <taxon>Rubritaleaceae</taxon>
        <taxon>Rubritalea</taxon>
    </lineage>
</organism>
<dbReference type="InterPro" id="IPR052164">
    <property type="entry name" value="Anthracycline_SecMetBiosynth"/>
</dbReference>
<evidence type="ECO:0000313" key="2">
    <source>
        <dbReference type="EMBL" id="SHJ92062.1"/>
    </source>
</evidence>
<dbReference type="InterPro" id="IPR041581">
    <property type="entry name" value="Glyoxalase_6"/>
</dbReference>
<dbReference type="AlphaFoldDB" id="A0A1M6N8Q1"/>
<reference evidence="2 3" key="1">
    <citation type="submission" date="2016-11" db="EMBL/GenBank/DDBJ databases">
        <authorList>
            <person name="Jaros S."/>
            <person name="Januszkiewicz K."/>
            <person name="Wedrychowicz H."/>
        </authorList>
    </citation>
    <scope>NUCLEOTIDE SEQUENCE [LARGE SCALE GENOMIC DNA]</scope>
    <source>
        <strain evidence="2 3">DSM 18772</strain>
    </source>
</reference>
<dbReference type="EMBL" id="FQYR01000005">
    <property type="protein sequence ID" value="SHJ92062.1"/>
    <property type="molecule type" value="Genomic_DNA"/>
</dbReference>
<accession>A0A1M6N8Q1</accession>
<protein>
    <recommendedName>
        <fullName evidence="1">VOC domain-containing protein</fullName>
    </recommendedName>
</protein>
<dbReference type="InterPro" id="IPR037523">
    <property type="entry name" value="VOC_core"/>
</dbReference>
<dbReference type="SUPFAM" id="SSF54593">
    <property type="entry name" value="Glyoxalase/Bleomycin resistance protein/Dihydroxybiphenyl dioxygenase"/>
    <property type="match status" value="1"/>
</dbReference>
<dbReference type="STRING" id="1123071.SAMN02745181_2774"/>
<gene>
    <name evidence="2" type="ORF">SAMN02745181_2774</name>
</gene>
<dbReference type="Gene3D" id="3.10.180.10">
    <property type="entry name" value="2,3-Dihydroxybiphenyl 1,2-Dioxygenase, domain 1"/>
    <property type="match status" value="1"/>
</dbReference>
<dbReference type="PANTHER" id="PTHR33993">
    <property type="entry name" value="GLYOXALASE-RELATED"/>
    <property type="match status" value="1"/>
</dbReference>
<dbReference type="Pfam" id="PF18029">
    <property type="entry name" value="Glyoxalase_6"/>
    <property type="match status" value="1"/>
</dbReference>
<feature type="domain" description="VOC" evidence="1">
    <location>
        <begin position="32"/>
        <end position="148"/>
    </location>
</feature>
<dbReference type="Proteomes" id="UP000184510">
    <property type="component" value="Unassembled WGS sequence"/>
</dbReference>
<sequence>MCFHDVVCQLGQINDYKIMKTMNQDIRKQHGAVCWGELSTTDPKAAAEFYGKVFGWTSKVTTLENGSGDYTCFATRDGAEVAGAMEPQCEEAPNYWGIYMNVDNVDAIVAKTVELGGKVLVEAFDCPEAGRIAYLADPQGAVFAVIQSLD</sequence>